<dbReference type="KEGG" id="led:BBK82_36580"/>
<dbReference type="STRING" id="1586287.BBK82_36580"/>
<feature type="transmembrane region" description="Helical" evidence="1">
    <location>
        <begin position="422"/>
        <end position="442"/>
    </location>
</feature>
<evidence type="ECO:0000313" key="2">
    <source>
        <dbReference type="EMBL" id="ANZ40697.1"/>
    </source>
</evidence>
<sequence>MTSARSPRCSAGSAAASSWCWEPAGKTVAALLLTVELLDHPDRHEPVPILLAASSWDPTAEHFDTWAARRLDEDYPALRNARAYGRDAAARLVAEGRVMIVVDGLDELPVHLHAAALDGLNRAAGVRPVVVTCRSAEYQAAVAKSGTFLSRAAIVELAPVEPAEVAAYLAAAHLDARWTPVLGALPAGGVLAEALSSPLMVYLARTIYAAPYTDPGELLGFPTREAVEQHLVGAYLPAVYEQRPRAVDPYRPAKTPQWTVAEAGRWLRFLARRPGQEFPWWHLTAAVPRLVVVLVAVVVTYGVTAIVEVAMFGATTPLSTFFSITTGVAVLVRRRPIRPGKPSKARLGREYLPRTVGIMAGIAFFGGITVLAEQRQEGRFVLVAVVGMLALWVIVLREASRTRTDTLTDPDSRTILRDDRRLCLAWLALGVLLTPVMLLASHQRWSPVTLVVGVAVLACGGAVMRTAWVSYLVAKLWLASRGRIPWRLMTFLEDARHRGVLRANGPAYQFRHLRLQEHLKG</sequence>
<organism evidence="2 3">
    <name type="scientific">Lentzea guizhouensis</name>
    <dbReference type="NCBI Taxonomy" id="1586287"/>
    <lineage>
        <taxon>Bacteria</taxon>
        <taxon>Bacillati</taxon>
        <taxon>Actinomycetota</taxon>
        <taxon>Actinomycetes</taxon>
        <taxon>Pseudonocardiales</taxon>
        <taxon>Pseudonocardiaceae</taxon>
        <taxon>Lentzea</taxon>
    </lineage>
</organism>
<feature type="transmembrane region" description="Helical" evidence="1">
    <location>
        <begin position="280"/>
        <end position="303"/>
    </location>
</feature>
<accession>A0A1B2HSJ8</accession>
<evidence type="ECO:0000256" key="1">
    <source>
        <dbReference type="SAM" id="Phobius"/>
    </source>
</evidence>
<feature type="transmembrane region" description="Helical" evidence="1">
    <location>
        <begin position="448"/>
        <end position="474"/>
    </location>
</feature>
<keyword evidence="1" id="KW-0472">Membrane</keyword>
<protein>
    <recommendedName>
        <fullName evidence="4">NACHT domain-containing protein</fullName>
    </recommendedName>
</protein>
<feature type="transmembrane region" description="Helical" evidence="1">
    <location>
        <begin position="309"/>
        <end position="331"/>
    </location>
</feature>
<feature type="transmembrane region" description="Helical" evidence="1">
    <location>
        <begin position="378"/>
        <end position="396"/>
    </location>
</feature>
<name>A0A1B2HSJ8_9PSEU</name>
<evidence type="ECO:0000313" key="3">
    <source>
        <dbReference type="Proteomes" id="UP000093053"/>
    </source>
</evidence>
<dbReference type="Proteomes" id="UP000093053">
    <property type="component" value="Chromosome"/>
</dbReference>
<dbReference type="AlphaFoldDB" id="A0A1B2HSJ8"/>
<gene>
    <name evidence="2" type="ORF">BBK82_36580</name>
</gene>
<dbReference type="RefSeq" id="WP_065919035.1">
    <property type="nucleotide sequence ID" value="NZ_CP016793.1"/>
</dbReference>
<keyword evidence="1" id="KW-0812">Transmembrane</keyword>
<keyword evidence="1" id="KW-1133">Transmembrane helix</keyword>
<keyword evidence="3" id="KW-1185">Reference proteome</keyword>
<proteinExistence type="predicted"/>
<dbReference type="EMBL" id="CP016793">
    <property type="protein sequence ID" value="ANZ40697.1"/>
    <property type="molecule type" value="Genomic_DNA"/>
</dbReference>
<reference evidence="2 3" key="1">
    <citation type="submission" date="2016-07" db="EMBL/GenBank/DDBJ databases">
        <title>Complete genome sequence of the Lentzea guizhouensis DHS C013.</title>
        <authorList>
            <person name="Cao C."/>
        </authorList>
    </citation>
    <scope>NUCLEOTIDE SEQUENCE [LARGE SCALE GENOMIC DNA]</scope>
    <source>
        <strain evidence="2 3">DHS C013</strain>
    </source>
</reference>
<dbReference type="OrthoDB" id="419058at2"/>
<feature type="transmembrane region" description="Helical" evidence="1">
    <location>
        <begin position="351"/>
        <end position="372"/>
    </location>
</feature>
<evidence type="ECO:0008006" key="4">
    <source>
        <dbReference type="Google" id="ProtNLM"/>
    </source>
</evidence>